<evidence type="ECO:0000313" key="2">
    <source>
        <dbReference type="Proteomes" id="UP000054166"/>
    </source>
</evidence>
<gene>
    <name evidence="1" type="ORF">PILCRDRAFT_3362</name>
</gene>
<dbReference type="HOGENOM" id="CLU_1355089_0_0_1"/>
<name>A0A0C3BPD2_PILCF</name>
<proteinExistence type="predicted"/>
<sequence>MRQLVYVTTIDSNNRQQSSTRPVQSCFYGWNTRDGNRAERLKHQQTLFLSHRIRTPSVLHIHVHTGARTFHSLRSRDRAIDIVGTVIQGDADVGKRLNENELQKLLDPNGPIVTPEEIELLVPDDIEAQLVLKEINVRKGAGSTFTAVRSFSDDVTAGYGEGEQGEHWAGEPSCAQEGDVVERCGRRDGDLVIPVDLECTVP</sequence>
<dbReference type="EMBL" id="KN832977">
    <property type="protein sequence ID" value="KIM88353.1"/>
    <property type="molecule type" value="Genomic_DNA"/>
</dbReference>
<dbReference type="AlphaFoldDB" id="A0A0C3BPD2"/>
<dbReference type="InParanoid" id="A0A0C3BPD2"/>
<organism evidence="1 2">
    <name type="scientific">Piloderma croceum (strain F 1598)</name>
    <dbReference type="NCBI Taxonomy" id="765440"/>
    <lineage>
        <taxon>Eukaryota</taxon>
        <taxon>Fungi</taxon>
        <taxon>Dikarya</taxon>
        <taxon>Basidiomycota</taxon>
        <taxon>Agaricomycotina</taxon>
        <taxon>Agaricomycetes</taxon>
        <taxon>Agaricomycetidae</taxon>
        <taxon>Atheliales</taxon>
        <taxon>Atheliaceae</taxon>
        <taxon>Piloderma</taxon>
    </lineage>
</organism>
<accession>A0A0C3BPD2</accession>
<keyword evidence="2" id="KW-1185">Reference proteome</keyword>
<dbReference type="Proteomes" id="UP000054166">
    <property type="component" value="Unassembled WGS sequence"/>
</dbReference>
<evidence type="ECO:0000313" key="1">
    <source>
        <dbReference type="EMBL" id="KIM88353.1"/>
    </source>
</evidence>
<reference evidence="1 2" key="1">
    <citation type="submission" date="2014-04" db="EMBL/GenBank/DDBJ databases">
        <authorList>
            <consortium name="DOE Joint Genome Institute"/>
            <person name="Kuo A."/>
            <person name="Tarkka M."/>
            <person name="Buscot F."/>
            <person name="Kohler A."/>
            <person name="Nagy L.G."/>
            <person name="Floudas D."/>
            <person name="Copeland A."/>
            <person name="Barry K.W."/>
            <person name="Cichocki N."/>
            <person name="Veneault-Fourrey C."/>
            <person name="LaButti K."/>
            <person name="Lindquist E.A."/>
            <person name="Lipzen A."/>
            <person name="Lundell T."/>
            <person name="Morin E."/>
            <person name="Murat C."/>
            <person name="Sun H."/>
            <person name="Tunlid A."/>
            <person name="Henrissat B."/>
            <person name="Grigoriev I.V."/>
            <person name="Hibbett D.S."/>
            <person name="Martin F."/>
            <person name="Nordberg H.P."/>
            <person name="Cantor M.N."/>
            <person name="Hua S.X."/>
        </authorList>
    </citation>
    <scope>NUCLEOTIDE SEQUENCE [LARGE SCALE GENOMIC DNA]</scope>
    <source>
        <strain evidence="1 2">F 1598</strain>
    </source>
</reference>
<dbReference type="STRING" id="765440.A0A0C3BPD2"/>
<protein>
    <submittedName>
        <fullName evidence="1">Uncharacterized protein</fullName>
    </submittedName>
</protein>
<reference evidence="2" key="2">
    <citation type="submission" date="2015-01" db="EMBL/GenBank/DDBJ databases">
        <title>Evolutionary Origins and Diversification of the Mycorrhizal Mutualists.</title>
        <authorList>
            <consortium name="DOE Joint Genome Institute"/>
            <consortium name="Mycorrhizal Genomics Consortium"/>
            <person name="Kohler A."/>
            <person name="Kuo A."/>
            <person name="Nagy L.G."/>
            <person name="Floudas D."/>
            <person name="Copeland A."/>
            <person name="Barry K.W."/>
            <person name="Cichocki N."/>
            <person name="Veneault-Fourrey C."/>
            <person name="LaButti K."/>
            <person name="Lindquist E.A."/>
            <person name="Lipzen A."/>
            <person name="Lundell T."/>
            <person name="Morin E."/>
            <person name="Murat C."/>
            <person name="Riley R."/>
            <person name="Ohm R."/>
            <person name="Sun H."/>
            <person name="Tunlid A."/>
            <person name="Henrissat B."/>
            <person name="Grigoriev I.V."/>
            <person name="Hibbett D.S."/>
            <person name="Martin F."/>
        </authorList>
    </citation>
    <scope>NUCLEOTIDE SEQUENCE [LARGE SCALE GENOMIC DNA]</scope>
    <source>
        <strain evidence="2">F 1598</strain>
    </source>
</reference>